<evidence type="ECO:0000256" key="4">
    <source>
        <dbReference type="ARBA" id="ARBA00022801"/>
    </source>
</evidence>
<dbReference type="Pfam" id="PF01551">
    <property type="entry name" value="Peptidase_M23"/>
    <property type="match status" value="1"/>
</dbReference>
<feature type="domain" description="M23ase beta-sheet core" evidence="7">
    <location>
        <begin position="357"/>
        <end position="451"/>
    </location>
</feature>
<proteinExistence type="predicted"/>
<dbReference type="PANTHER" id="PTHR21666:SF288">
    <property type="entry name" value="CELL DIVISION PROTEIN YTFB"/>
    <property type="match status" value="1"/>
</dbReference>
<evidence type="ECO:0000256" key="5">
    <source>
        <dbReference type="ARBA" id="ARBA00022833"/>
    </source>
</evidence>
<sequence length="483" mass="51073">MYRPDDHGFTLGGGSAAVALAPGFGRRGPADGRFADLDLVVDLGARIGSKEWWRGLGTLAGLCGAALVLAPGLYRPIPGATPAIATTDQWDQVRAQSIAPLAYGADSGRHMAATDLVRPLSEAPERPMLELSAAVGEGDSFARVLERAGVAAAEAEQVAGMIASAVPLGDLAAGTRLDIRLGRRANKHMARPLDALAFRARFDLRLEVTRVDGALQLTRQPIRVDYTPLRVTGEVGDSLYRAARAAGAPARAVEAYLRAIGSKMSVGAIGSDARFDLIIEQKRAETGEVETGNLLYAGLAQGRRKLQLLQWSIGGRTEWYDAAGVGEKRAGLTRPVTGHLTSSFGMRFHPLLGYSRLHKGVDFGAPTGTPIYAVTDGVVTFAGRHGGHGNFVELRHGGNMGTGYAHMSRIAVRSGQHVRQGQVIGYVGSTGLSTGPHLHFEVYRSGKAVNPKSVSFVSTSLLSGNELRAFRSKLAELLATPAS</sequence>
<keyword evidence="2" id="KW-0645">Protease</keyword>
<protein>
    <submittedName>
        <fullName evidence="8">Peptidoglycan DD-metalloendopeptidase family protein</fullName>
    </submittedName>
</protein>
<reference evidence="8 9" key="1">
    <citation type="submission" date="2019-12" db="EMBL/GenBank/DDBJ databases">
        <authorList>
            <person name="Huq M.A."/>
        </authorList>
    </citation>
    <scope>NUCLEOTIDE SEQUENCE [LARGE SCALE GENOMIC DNA]</scope>
    <source>
        <strain evidence="8 9">MAH-20</strain>
    </source>
</reference>
<dbReference type="InterPro" id="IPR011055">
    <property type="entry name" value="Dup_hybrid_motif"/>
</dbReference>
<keyword evidence="4" id="KW-0378">Hydrolase</keyword>
<dbReference type="AlphaFoldDB" id="A0A6I4IY10"/>
<evidence type="ECO:0000256" key="3">
    <source>
        <dbReference type="ARBA" id="ARBA00022723"/>
    </source>
</evidence>
<evidence type="ECO:0000313" key="9">
    <source>
        <dbReference type="Proteomes" id="UP000441389"/>
    </source>
</evidence>
<dbReference type="Proteomes" id="UP000441389">
    <property type="component" value="Unassembled WGS sequence"/>
</dbReference>
<dbReference type="Gene3D" id="2.70.70.10">
    <property type="entry name" value="Glucose Permease (Domain IIA)"/>
    <property type="match status" value="1"/>
</dbReference>
<evidence type="ECO:0000256" key="1">
    <source>
        <dbReference type="ARBA" id="ARBA00001947"/>
    </source>
</evidence>
<dbReference type="GO" id="GO:0004222">
    <property type="term" value="F:metalloendopeptidase activity"/>
    <property type="evidence" value="ECO:0007669"/>
    <property type="project" value="TreeGrafter"/>
</dbReference>
<name>A0A6I4IY10_9SPHN</name>
<dbReference type="CDD" id="cd12797">
    <property type="entry name" value="M23_peptidase"/>
    <property type="match status" value="1"/>
</dbReference>
<dbReference type="GO" id="GO:0046872">
    <property type="term" value="F:metal ion binding"/>
    <property type="evidence" value="ECO:0007669"/>
    <property type="project" value="UniProtKB-KW"/>
</dbReference>
<organism evidence="8 9">
    <name type="scientific">Sphingomonas horti</name>
    <dbReference type="NCBI Taxonomy" id="2682842"/>
    <lineage>
        <taxon>Bacteria</taxon>
        <taxon>Pseudomonadati</taxon>
        <taxon>Pseudomonadota</taxon>
        <taxon>Alphaproteobacteria</taxon>
        <taxon>Sphingomonadales</taxon>
        <taxon>Sphingomonadaceae</taxon>
        <taxon>Sphingomonas</taxon>
    </lineage>
</organism>
<dbReference type="RefSeq" id="WP_157025940.1">
    <property type="nucleotide sequence ID" value="NZ_WQMS01000002.1"/>
</dbReference>
<gene>
    <name evidence="8" type="ORF">GON01_03310</name>
</gene>
<keyword evidence="5" id="KW-0862">Zinc</keyword>
<dbReference type="PANTHER" id="PTHR21666">
    <property type="entry name" value="PEPTIDASE-RELATED"/>
    <property type="match status" value="1"/>
</dbReference>
<dbReference type="GO" id="GO:0006508">
    <property type="term" value="P:proteolysis"/>
    <property type="evidence" value="ECO:0007669"/>
    <property type="project" value="UniProtKB-KW"/>
</dbReference>
<evidence type="ECO:0000256" key="2">
    <source>
        <dbReference type="ARBA" id="ARBA00022670"/>
    </source>
</evidence>
<comment type="caution">
    <text evidence="8">The sequence shown here is derived from an EMBL/GenBank/DDBJ whole genome shotgun (WGS) entry which is preliminary data.</text>
</comment>
<dbReference type="Gene3D" id="3.10.450.350">
    <property type="match status" value="1"/>
</dbReference>
<comment type="cofactor">
    <cofactor evidence="1">
        <name>Zn(2+)</name>
        <dbReference type="ChEBI" id="CHEBI:29105"/>
    </cofactor>
</comment>
<dbReference type="EMBL" id="WQMS01000002">
    <property type="protein sequence ID" value="MVO76966.1"/>
    <property type="molecule type" value="Genomic_DNA"/>
</dbReference>
<keyword evidence="9" id="KW-1185">Reference proteome</keyword>
<evidence type="ECO:0000259" key="7">
    <source>
        <dbReference type="Pfam" id="PF01551"/>
    </source>
</evidence>
<evidence type="ECO:0000256" key="6">
    <source>
        <dbReference type="ARBA" id="ARBA00023049"/>
    </source>
</evidence>
<keyword evidence="6" id="KW-0482">Metalloprotease</keyword>
<dbReference type="InterPro" id="IPR016047">
    <property type="entry name" value="M23ase_b-sheet_dom"/>
</dbReference>
<accession>A0A6I4IY10</accession>
<dbReference type="SUPFAM" id="SSF51261">
    <property type="entry name" value="Duplicated hybrid motif"/>
    <property type="match status" value="1"/>
</dbReference>
<dbReference type="InterPro" id="IPR050570">
    <property type="entry name" value="Cell_wall_metabolism_enzyme"/>
</dbReference>
<evidence type="ECO:0000313" key="8">
    <source>
        <dbReference type="EMBL" id="MVO76966.1"/>
    </source>
</evidence>
<keyword evidence="3" id="KW-0479">Metal-binding</keyword>